<dbReference type="STRING" id="1514105.AOC36_05175"/>
<organism evidence="14 15">
    <name type="scientific">Erysipelothrix larvae</name>
    <dbReference type="NCBI Taxonomy" id="1514105"/>
    <lineage>
        <taxon>Bacteria</taxon>
        <taxon>Bacillati</taxon>
        <taxon>Bacillota</taxon>
        <taxon>Erysipelotrichia</taxon>
        <taxon>Erysipelotrichales</taxon>
        <taxon>Erysipelotrichaceae</taxon>
        <taxon>Erysipelothrix</taxon>
    </lineage>
</organism>
<dbReference type="PIRSF" id="PIRSF015601">
    <property type="entry name" value="MTase_slr0722"/>
    <property type="match status" value="1"/>
</dbReference>
<dbReference type="Proteomes" id="UP000063781">
    <property type="component" value="Chromosome"/>
</dbReference>
<proteinExistence type="inferred from homology"/>
<accession>A0A120JTN4</accession>
<dbReference type="KEGG" id="erl:AOC36_05175"/>
<dbReference type="SUPFAM" id="SSF88697">
    <property type="entry name" value="PUA domain-like"/>
    <property type="match status" value="1"/>
</dbReference>
<evidence type="ECO:0000256" key="4">
    <source>
        <dbReference type="ARBA" id="ARBA00013673"/>
    </source>
</evidence>
<keyword evidence="8 12" id="KW-0808">Transferase</keyword>
<dbReference type="EC" id="2.1.1.193" evidence="3 12"/>
<keyword evidence="15" id="KW-1185">Reference proteome</keyword>
<evidence type="ECO:0000256" key="11">
    <source>
        <dbReference type="ARBA" id="ARBA00047944"/>
    </source>
</evidence>
<dbReference type="PANTHER" id="PTHR30027">
    <property type="entry name" value="RIBOSOMAL RNA SMALL SUBUNIT METHYLTRANSFERASE E"/>
    <property type="match status" value="1"/>
</dbReference>
<gene>
    <name evidence="14" type="ORF">AOC36_05175</name>
</gene>
<dbReference type="EMBL" id="CP013213">
    <property type="protein sequence ID" value="AMC93390.1"/>
    <property type="molecule type" value="Genomic_DNA"/>
</dbReference>
<evidence type="ECO:0000256" key="7">
    <source>
        <dbReference type="ARBA" id="ARBA00022603"/>
    </source>
</evidence>
<dbReference type="RefSeq" id="WP_067632126.1">
    <property type="nucleotide sequence ID" value="NZ_CP013213.1"/>
</dbReference>
<dbReference type="OrthoDB" id="9815641at2"/>
<dbReference type="GO" id="GO:0070475">
    <property type="term" value="P:rRNA base methylation"/>
    <property type="evidence" value="ECO:0007669"/>
    <property type="project" value="TreeGrafter"/>
</dbReference>
<dbReference type="InterPro" id="IPR015947">
    <property type="entry name" value="PUA-like_sf"/>
</dbReference>
<keyword evidence="7 12" id="KW-0489">Methyltransferase</keyword>
<comment type="subcellular location">
    <subcellularLocation>
        <location evidence="1 12">Cytoplasm</location>
    </subcellularLocation>
</comment>
<dbReference type="CDD" id="cd18084">
    <property type="entry name" value="RsmE-like"/>
    <property type="match status" value="1"/>
</dbReference>
<dbReference type="InterPro" id="IPR029028">
    <property type="entry name" value="Alpha/beta_knot_MTases"/>
</dbReference>
<dbReference type="GO" id="GO:0070042">
    <property type="term" value="F:rRNA (uridine-N3-)-methyltransferase activity"/>
    <property type="evidence" value="ECO:0007669"/>
    <property type="project" value="TreeGrafter"/>
</dbReference>
<comment type="function">
    <text evidence="10 12">Specifically methylates the N3 position of the uracil ring of uridine 1498 (m3U1498) in 16S rRNA. Acts on the fully assembled 30S ribosomal subunit.</text>
</comment>
<dbReference type="NCBIfam" id="TIGR00046">
    <property type="entry name" value="RsmE family RNA methyltransferase"/>
    <property type="match status" value="1"/>
</dbReference>
<name>A0A120JTN4_9FIRM</name>
<evidence type="ECO:0000256" key="2">
    <source>
        <dbReference type="ARBA" id="ARBA00005528"/>
    </source>
</evidence>
<evidence type="ECO:0000259" key="13">
    <source>
        <dbReference type="Pfam" id="PF04452"/>
    </source>
</evidence>
<comment type="catalytic activity">
    <reaction evidence="11 12">
        <text>uridine(1498) in 16S rRNA + S-adenosyl-L-methionine = N(3)-methyluridine(1498) in 16S rRNA + S-adenosyl-L-homocysteine + H(+)</text>
        <dbReference type="Rhea" id="RHEA:42920"/>
        <dbReference type="Rhea" id="RHEA-COMP:10283"/>
        <dbReference type="Rhea" id="RHEA-COMP:10284"/>
        <dbReference type="ChEBI" id="CHEBI:15378"/>
        <dbReference type="ChEBI" id="CHEBI:57856"/>
        <dbReference type="ChEBI" id="CHEBI:59789"/>
        <dbReference type="ChEBI" id="CHEBI:65315"/>
        <dbReference type="ChEBI" id="CHEBI:74502"/>
        <dbReference type="EC" id="2.1.1.193"/>
    </reaction>
</comment>
<evidence type="ECO:0000256" key="1">
    <source>
        <dbReference type="ARBA" id="ARBA00004496"/>
    </source>
</evidence>
<evidence type="ECO:0000256" key="8">
    <source>
        <dbReference type="ARBA" id="ARBA00022679"/>
    </source>
</evidence>
<evidence type="ECO:0000256" key="12">
    <source>
        <dbReference type="PIRNR" id="PIRNR015601"/>
    </source>
</evidence>
<dbReference type="Gene3D" id="3.40.1280.10">
    <property type="match status" value="1"/>
</dbReference>
<keyword evidence="9 12" id="KW-0949">S-adenosyl-L-methionine</keyword>
<sequence length="232" mass="26279">MQQFFIDDIDNPSLSDDQHHQIKNVLRMKQNDTVRLVDAKGNGVLARFNTNALDSFDILEPLTFYKKKYRIRIVASLIRSERLEWMIQKACECGVDEIILYRSDRGVVRDFGKREARKLERLQLIAKEASEQSYRQFPVSVSGIIESKDLKSTLSDFNLYGDTSDHPHLLSVLNKSQGSITVFIGPEGGFSDKERALFDSLNIQAVSFGPYIYRAETAPLAVATLISTLEIG</sequence>
<dbReference type="AlphaFoldDB" id="A0A120JTN4"/>
<comment type="similarity">
    <text evidence="2 12">Belongs to the RNA methyltransferase RsmE family.</text>
</comment>
<evidence type="ECO:0000256" key="3">
    <source>
        <dbReference type="ARBA" id="ARBA00012328"/>
    </source>
</evidence>
<dbReference type="InterPro" id="IPR029026">
    <property type="entry name" value="tRNA_m1G_MTases_N"/>
</dbReference>
<keyword evidence="6 12" id="KW-0698">rRNA processing</keyword>
<dbReference type="Gene3D" id="2.40.240.20">
    <property type="entry name" value="Hypothetical PUA domain-like, domain 1"/>
    <property type="match status" value="1"/>
</dbReference>
<feature type="domain" description="Ribosomal RNA small subunit methyltransferase E methyltransferase" evidence="13">
    <location>
        <begin position="67"/>
        <end position="226"/>
    </location>
</feature>
<dbReference type="SUPFAM" id="SSF75217">
    <property type="entry name" value="alpha/beta knot"/>
    <property type="match status" value="1"/>
</dbReference>
<evidence type="ECO:0000256" key="5">
    <source>
        <dbReference type="ARBA" id="ARBA00022490"/>
    </source>
</evidence>
<evidence type="ECO:0000313" key="14">
    <source>
        <dbReference type="EMBL" id="AMC93390.1"/>
    </source>
</evidence>
<keyword evidence="5 12" id="KW-0963">Cytoplasm</keyword>
<evidence type="ECO:0000256" key="10">
    <source>
        <dbReference type="ARBA" id="ARBA00025699"/>
    </source>
</evidence>
<dbReference type="GO" id="GO:0005737">
    <property type="term" value="C:cytoplasm"/>
    <property type="evidence" value="ECO:0007669"/>
    <property type="project" value="UniProtKB-SubCell"/>
</dbReference>
<reference evidence="14 15" key="1">
    <citation type="submission" date="2015-10" db="EMBL/GenBank/DDBJ databases">
        <title>Erysipelothrix larvae sp. LV19 isolated from the larval gut of the rhinoceros beetle, Trypoxylus dichotomus.</title>
        <authorList>
            <person name="Lim S."/>
            <person name="Kim B.-C."/>
        </authorList>
    </citation>
    <scope>NUCLEOTIDE SEQUENCE [LARGE SCALE GENOMIC DNA]</scope>
    <source>
        <strain evidence="14 15">LV19</strain>
    </source>
</reference>
<evidence type="ECO:0000256" key="9">
    <source>
        <dbReference type="ARBA" id="ARBA00022691"/>
    </source>
</evidence>
<dbReference type="PANTHER" id="PTHR30027:SF3">
    <property type="entry name" value="16S RRNA (URACIL(1498)-N(3))-METHYLTRANSFERASE"/>
    <property type="match status" value="1"/>
</dbReference>
<dbReference type="Pfam" id="PF04452">
    <property type="entry name" value="Methyltrans_RNA"/>
    <property type="match status" value="1"/>
</dbReference>
<evidence type="ECO:0000313" key="15">
    <source>
        <dbReference type="Proteomes" id="UP000063781"/>
    </source>
</evidence>
<evidence type="ECO:0000256" key="6">
    <source>
        <dbReference type="ARBA" id="ARBA00022552"/>
    </source>
</evidence>
<dbReference type="InterPro" id="IPR046886">
    <property type="entry name" value="RsmE_MTase_dom"/>
</dbReference>
<dbReference type="InterPro" id="IPR006700">
    <property type="entry name" value="RsmE"/>
</dbReference>
<protein>
    <recommendedName>
        <fullName evidence="4 12">Ribosomal RNA small subunit methyltransferase E</fullName>
        <ecNumber evidence="3 12">2.1.1.193</ecNumber>
    </recommendedName>
</protein>